<dbReference type="AlphaFoldDB" id="A0A8T1U798"/>
<dbReference type="VEuPathDB" id="FungiDB:PC110_g2064"/>
<gene>
    <name evidence="3" type="ORF">JG687_00011831</name>
</gene>
<accession>A0A8T1U798</accession>
<dbReference type="PANTHER" id="PTHR46599">
    <property type="entry name" value="PIGGYBAC TRANSPOSABLE ELEMENT-DERIVED PROTEIN 4"/>
    <property type="match status" value="1"/>
</dbReference>
<evidence type="ECO:0000313" key="3">
    <source>
        <dbReference type="EMBL" id="KAG6954422.1"/>
    </source>
</evidence>
<evidence type="ECO:0000313" key="4">
    <source>
        <dbReference type="Proteomes" id="UP000688947"/>
    </source>
</evidence>
<name>A0A8T1U798_9STRA</name>
<dbReference type="Proteomes" id="UP000688947">
    <property type="component" value="Unassembled WGS sequence"/>
</dbReference>
<dbReference type="OrthoDB" id="116183at2759"/>
<sequence length="334" mass="37964">MNNLAVIQPLCSFWGPKRWLSKTCWNSDSEEQLEEEEDGTFVAHCRLWVPLDSVMVDSASHFSSRGTTFLWPAYLQLGERSLVKYFYLLYPVGTLQETIRLTNVNLGMDSFRPIGPGDLFRWIGIRLAMAVEPRRGATRVYWNTQEKDGYVNTPANYAIRFQMSRHCFEQVMYALAFSDNSQTDDPWDPIRPWEKKHVSPGNILVVDECMSVCKGREAKYTHDDLPHKTKIARKPEGTGTEPKSLADGDSGALLGLERVEGAVRQHQKEHFSEFGEGTSVILRLVEQYKGTGRTVVADSAFASVKNLVQLKKKTRFVLHGHRKDRKCGVSESPF</sequence>
<dbReference type="Pfam" id="PF13843">
    <property type="entry name" value="DDE_Tnp_1_7"/>
    <property type="match status" value="1"/>
</dbReference>
<comment type="caution">
    <text evidence="3">The sequence shown here is derived from an EMBL/GenBank/DDBJ whole genome shotgun (WGS) entry which is preliminary data.</text>
</comment>
<feature type="domain" description="PiggyBac transposable element-derived protein" evidence="2">
    <location>
        <begin position="83"/>
        <end position="323"/>
    </location>
</feature>
<feature type="region of interest" description="Disordered" evidence="1">
    <location>
        <begin position="228"/>
        <end position="249"/>
    </location>
</feature>
<organism evidence="3 4">
    <name type="scientific">Phytophthora cactorum</name>
    <dbReference type="NCBI Taxonomy" id="29920"/>
    <lineage>
        <taxon>Eukaryota</taxon>
        <taxon>Sar</taxon>
        <taxon>Stramenopiles</taxon>
        <taxon>Oomycota</taxon>
        <taxon>Peronosporomycetes</taxon>
        <taxon>Peronosporales</taxon>
        <taxon>Peronosporaceae</taxon>
        <taxon>Phytophthora</taxon>
    </lineage>
</organism>
<evidence type="ECO:0000256" key="1">
    <source>
        <dbReference type="SAM" id="MobiDB-lite"/>
    </source>
</evidence>
<reference evidence="3" key="1">
    <citation type="submission" date="2021-01" db="EMBL/GenBank/DDBJ databases">
        <title>Phytophthora aleatoria, a newly-described species from Pinus radiata is distinct from Phytophthora cactorum isolates based on comparative genomics.</title>
        <authorList>
            <person name="Mcdougal R."/>
            <person name="Panda P."/>
            <person name="Williams N."/>
            <person name="Studholme D.J."/>
        </authorList>
    </citation>
    <scope>NUCLEOTIDE SEQUENCE</scope>
    <source>
        <strain evidence="3">NZFS 3830</strain>
    </source>
</reference>
<dbReference type="EMBL" id="JAENGZ010000748">
    <property type="protein sequence ID" value="KAG6954422.1"/>
    <property type="molecule type" value="Genomic_DNA"/>
</dbReference>
<protein>
    <recommendedName>
        <fullName evidence="2">PiggyBac transposable element-derived protein domain-containing protein</fullName>
    </recommendedName>
</protein>
<dbReference type="PANTHER" id="PTHR46599:SF3">
    <property type="entry name" value="PIGGYBAC TRANSPOSABLE ELEMENT-DERIVED PROTEIN 4"/>
    <property type="match status" value="1"/>
</dbReference>
<evidence type="ECO:0000259" key="2">
    <source>
        <dbReference type="Pfam" id="PF13843"/>
    </source>
</evidence>
<proteinExistence type="predicted"/>
<dbReference type="InterPro" id="IPR029526">
    <property type="entry name" value="PGBD"/>
</dbReference>